<dbReference type="SUPFAM" id="SSF81301">
    <property type="entry name" value="Nucleotidyltransferase"/>
    <property type="match status" value="1"/>
</dbReference>
<reference evidence="1 2" key="1">
    <citation type="submission" date="2022-04" db="EMBL/GenBank/DDBJ databases">
        <title>Positive selection, recombination, and allopatry shape intraspecific diversity of widespread and dominant cyanobacteria.</title>
        <authorList>
            <person name="Wei J."/>
            <person name="Shu W."/>
            <person name="Hu C."/>
        </authorList>
    </citation>
    <scope>NUCLEOTIDE SEQUENCE [LARGE SCALE GENOMIC DNA]</scope>
    <source>
        <strain evidence="1 2">GB2-A5</strain>
    </source>
</reference>
<gene>
    <name evidence="1" type="ORF">NDI37_03590</name>
</gene>
<proteinExistence type="predicted"/>
<name>A0ABV0JJD3_9CYAN</name>
<dbReference type="Proteomes" id="UP001442494">
    <property type="component" value="Unassembled WGS sequence"/>
</dbReference>
<comment type="caution">
    <text evidence="1">The sequence shown here is derived from an EMBL/GenBank/DDBJ whole genome shotgun (WGS) entry which is preliminary data.</text>
</comment>
<dbReference type="RefSeq" id="WP_190418824.1">
    <property type="nucleotide sequence ID" value="NZ_JAMPKK010000005.1"/>
</dbReference>
<keyword evidence="2" id="KW-1185">Reference proteome</keyword>
<accession>A0ABV0JJD3</accession>
<protein>
    <submittedName>
        <fullName evidence="1">Nucleotidyltransferase domain-containing protein</fullName>
    </submittedName>
</protein>
<dbReference type="Gene3D" id="3.30.460.10">
    <property type="entry name" value="Beta Polymerase, domain 2"/>
    <property type="match status" value="1"/>
</dbReference>
<evidence type="ECO:0000313" key="1">
    <source>
        <dbReference type="EMBL" id="MEP0863547.1"/>
    </source>
</evidence>
<dbReference type="InterPro" id="IPR043519">
    <property type="entry name" value="NT_sf"/>
</dbReference>
<sequence length="259" mass="30282">MRKRILETIIATLQPKDFILALWQGGSAAHGYTDEWSDIDIVAIVEDNYVEETFNLLEKSLLTISEIKFNFRVPEPTWHGHSQCFYQLEAASSFLLIDFAVMKRSSPNHFLEMERHGEIIVAFDKANLLVVPPLNLSEHFSKMKARFYHLQNTFDFLQIFVKKEINRGRLVEAIANYHSYTLPPLVELMGMVYRPYRYDFQTKYFSRDFPPEVIARMEPLYCVRDLADLTKKQQLAELIFAETLPRAEEVITRANLTHL</sequence>
<evidence type="ECO:0000313" key="2">
    <source>
        <dbReference type="Proteomes" id="UP001442494"/>
    </source>
</evidence>
<dbReference type="EMBL" id="JAMPKK010000005">
    <property type="protein sequence ID" value="MEP0863547.1"/>
    <property type="molecule type" value="Genomic_DNA"/>
</dbReference>
<organism evidence="1 2">
    <name type="scientific">Funiculus sociatus GB2-A5</name>
    <dbReference type="NCBI Taxonomy" id="2933946"/>
    <lineage>
        <taxon>Bacteria</taxon>
        <taxon>Bacillati</taxon>
        <taxon>Cyanobacteriota</taxon>
        <taxon>Cyanophyceae</taxon>
        <taxon>Coleofasciculales</taxon>
        <taxon>Coleofasciculaceae</taxon>
        <taxon>Funiculus</taxon>
    </lineage>
</organism>